<dbReference type="GO" id="GO:0030295">
    <property type="term" value="F:protein kinase activator activity"/>
    <property type="evidence" value="ECO:0007669"/>
    <property type="project" value="TreeGrafter"/>
</dbReference>
<dbReference type="PANTHER" id="PTHR47738">
    <property type="entry name" value="PTS SYSTEM FRUCTOSE-LIKE EIIA COMPONENT-RELATED"/>
    <property type="match status" value="1"/>
</dbReference>
<dbReference type="Proteomes" id="UP000674938">
    <property type="component" value="Unassembled WGS sequence"/>
</dbReference>
<dbReference type="InterPro" id="IPR016152">
    <property type="entry name" value="PTrfase/Anion_transptr"/>
</dbReference>
<evidence type="ECO:0000313" key="3">
    <source>
        <dbReference type="Proteomes" id="UP000674938"/>
    </source>
</evidence>
<dbReference type="Gene3D" id="3.40.930.10">
    <property type="entry name" value="Mannitol-specific EII, Chain A"/>
    <property type="match status" value="1"/>
</dbReference>
<protein>
    <submittedName>
        <fullName evidence="2">PTS sugar transporter subunit IIA</fullName>
    </submittedName>
</protein>
<keyword evidence="3" id="KW-1185">Reference proteome</keyword>
<name>A0A940P7F7_9ENTE</name>
<evidence type="ECO:0000313" key="2">
    <source>
        <dbReference type="EMBL" id="MBP1042470.1"/>
    </source>
</evidence>
<comment type="caution">
    <text evidence="2">The sequence shown here is derived from an EMBL/GenBank/DDBJ whole genome shotgun (WGS) entry which is preliminary data.</text>
</comment>
<evidence type="ECO:0000259" key="1">
    <source>
        <dbReference type="PROSITE" id="PS51094"/>
    </source>
</evidence>
<dbReference type="Pfam" id="PF00359">
    <property type="entry name" value="PTS_EIIA_2"/>
    <property type="match status" value="1"/>
</dbReference>
<organism evidence="2 3">
    <name type="scientific">Vagococcus allomyrinae</name>
    <dbReference type="NCBI Taxonomy" id="2794353"/>
    <lineage>
        <taxon>Bacteria</taxon>
        <taxon>Bacillati</taxon>
        <taxon>Bacillota</taxon>
        <taxon>Bacilli</taxon>
        <taxon>Lactobacillales</taxon>
        <taxon>Enterococcaceae</taxon>
        <taxon>Vagococcus</taxon>
    </lineage>
</organism>
<keyword evidence="2" id="KW-0813">Transport</keyword>
<dbReference type="InterPro" id="IPR051541">
    <property type="entry name" value="PTS_SugarTrans_NitroReg"/>
</dbReference>
<feature type="domain" description="PTS EIIA type-2" evidence="1">
    <location>
        <begin position="2"/>
        <end position="146"/>
    </location>
</feature>
<reference evidence="2" key="1">
    <citation type="submission" date="2020-12" db="EMBL/GenBank/DDBJ databases">
        <title>Vagococcus allomyrinae sp. nov. and Enterococcus lavae sp. nov., isolated from the larvae of Allomyrina dichotoma.</title>
        <authorList>
            <person name="Lee S.D."/>
        </authorList>
    </citation>
    <scope>NUCLEOTIDE SEQUENCE</scope>
    <source>
        <strain evidence="2">BWB3-3</strain>
    </source>
</reference>
<dbReference type="InterPro" id="IPR002178">
    <property type="entry name" value="PTS_EIIA_type-2_dom"/>
</dbReference>
<sequence length="146" mass="16404">MTDTNLHQLYFNCQLANKSQAVELIGELGAQLTGVAGKPEIIKLLNEREAVGSTMIADHVLLPHIESASLKESRIIYLHLERPIPFWSETDKDIRLIIVILLKHNETMAIKKQISLAVRKLADEAFVETLINMETEGAFKKALMNV</sequence>
<gene>
    <name evidence="2" type="ORF">I6N95_15735</name>
</gene>
<dbReference type="RefSeq" id="WP_209529684.1">
    <property type="nucleotide sequence ID" value="NZ_JAEEGA010000010.1"/>
</dbReference>
<dbReference type="EMBL" id="JAEEGA010000010">
    <property type="protein sequence ID" value="MBP1042470.1"/>
    <property type="molecule type" value="Genomic_DNA"/>
</dbReference>
<accession>A0A940P7F7</accession>
<dbReference type="AlphaFoldDB" id="A0A940P7F7"/>
<proteinExistence type="predicted"/>
<dbReference type="PROSITE" id="PS51094">
    <property type="entry name" value="PTS_EIIA_TYPE_2"/>
    <property type="match status" value="1"/>
</dbReference>
<dbReference type="SUPFAM" id="SSF55804">
    <property type="entry name" value="Phoshotransferase/anion transport protein"/>
    <property type="match status" value="1"/>
</dbReference>
<keyword evidence="2" id="KW-0762">Sugar transport</keyword>
<dbReference type="PANTHER" id="PTHR47738:SF1">
    <property type="entry name" value="NITROGEN REGULATORY PROTEIN"/>
    <property type="match status" value="1"/>
</dbReference>